<gene>
    <name evidence="2" type="ORF">LG649_06060</name>
</gene>
<feature type="transmembrane region" description="Helical" evidence="1">
    <location>
        <begin position="130"/>
        <end position="155"/>
    </location>
</feature>
<name>A0A9X1HYC3_9FLAO</name>
<dbReference type="EMBL" id="JAJAPW010000002">
    <property type="protein sequence ID" value="MCB4798398.1"/>
    <property type="molecule type" value="Genomic_DNA"/>
</dbReference>
<proteinExistence type="predicted"/>
<feature type="transmembrane region" description="Helical" evidence="1">
    <location>
        <begin position="93"/>
        <end position="109"/>
    </location>
</feature>
<comment type="caution">
    <text evidence="2">The sequence shown here is derived from an EMBL/GenBank/DDBJ whole genome shotgun (WGS) entry which is preliminary data.</text>
</comment>
<evidence type="ECO:0000256" key="1">
    <source>
        <dbReference type="SAM" id="Phobius"/>
    </source>
</evidence>
<organism evidence="2 3">
    <name type="scientific">Neotamlana laminarinivorans</name>
    <dbReference type="NCBI Taxonomy" id="2883124"/>
    <lineage>
        <taxon>Bacteria</taxon>
        <taxon>Pseudomonadati</taxon>
        <taxon>Bacteroidota</taxon>
        <taxon>Flavobacteriia</taxon>
        <taxon>Flavobacteriales</taxon>
        <taxon>Flavobacteriaceae</taxon>
        <taxon>Neotamlana</taxon>
    </lineage>
</organism>
<feature type="transmembrane region" description="Helical" evidence="1">
    <location>
        <begin position="175"/>
        <end position="196"/>
    </location>
</feature>
<dbReference type="Proteomes" id="UP001139199">
    <property type="component" value="Unassembled WGS sequence"/>
</dbReference>
<feature type="transmembrane region" description="Helical" evidence="1">
    <location>
        <begin position="44"/>
        <end position="63"/>
    </location>
</feature>
<evidence type="ECO:0000313" key="2">
    <source>
        <dbReference type="EMBL" id="MCB4798398.1"/>
    </source>
</evidence>
<protein>
    <submittedName>
        <fullName evidence="2">Uncharacterized protein</fullName>
    </submittedName>
</protein>
<dbReference type="RefSeq" id="WP_226542246.1">
    <property type="nucleotide sequence ID" value="NZ_JAJAPW010000002.1"/>
</dbReference>
<accession>A0A9X1HYC3</accession>
<keyword evidence="3" id="KW-1185">Reference proteome</keyword>
<reference evidence="2" key="1">
    <citation type="submission" date="2021-10" db="EMBL/GenBank/DDBJ databases">
        <title>Tamlana sargassums sp. nov., and Tamlana laminarinivorans sp. nov., two new bacteria isolated from the brown alga.</title>
        <authorList>
            <person name="Li J."/>
        </authorList>
    </citation>
    <scope>NUCLEOTIDE SEQUENCE</scope>
    <source>
        <strain evidence="2">PT2-4</strain>
    </source>
</reference>
<sequence>MNIIEKYDKPFQYGALMLNVVMAYKFFMLWYAPSFQDNEKITSFISLMVFEFVMVHSGIFMAVMPKRISLFIMVPFYAVFAFAFNTMTNDNSILVLYCIVVFNRMRFAFSDTSSDLKARVILNSFSSMGVYFVLIFVVLIFQSLIPFLGLTPTFLKETNFYESITATGEFIEKPHITMCFGVLYYIGLSIVEAYFLSWNPLPEKSNSTKPNKNYKKLFENKDRIRNER</sequence>
<evidence type="ECO:0000313" key="3">
    <source>
        <dbReference type="Proteomes" id="UP001139199"/>
    </source>
</evidence>
<keyword evidence="1" id="KW-1133">Transmembrane helix</keyword>
<feature type="transmembrane region" description="Helical" evidence="1">
    <location>
        <begin position="70"/>
        <end position="87"/>
    </location>
</feature>
<dbReference type="AlphaFoldDB" id="A0A9X1HYC3"/>
<feature type="transmembrane region" description="Helical" evidence="1">
    <location>
        <begin position="12"/>
        <end position="32"/>
    </location>
</feature>
<keyword evidence="1" id="KW-0472">Membrane</keyword>
<keyword evidence="1" id="KW-0812">Transmembrane</keyword>